<keyword evidence="2" id="KW-1185">Reference proteome</keyword>
<gene>
    <name evidence="1" type="ORF">DSL64_14710</name>
</gene>
<dbReference type="Proteomes" id="UP000256373">
    <property type="component" value="Unassembled WGS sequence"/>
</dbReference>
<dbReference type="Gene3D" id="2.60.40.10">
    <property type="entry name" value="Immunoglobulins"/>
    <property type="match status" value="1"/>
</dbReference>
<reference evidence="1 2" key="1">
    <citation type="submission" date="2018-07" db="EMBL/GenBank/DDBJ databases">
        <title>Dyadobacter roseus sp. nov., isolated from rose rhizosphere soil.</title>
        <authorList>
            <person name="Chen L."/>
        </authorList>
    </citation>
    <scope>NUCLEOTIDE SEQUENCE [LARGE SCALE GENOMIC DNA]</scope>
    <source>
        <strain evidence="1 2">RS19</strain>
    </source>
</reference>
<evidence type="ECO:0000313" key="1">
    <source>
        <dbReference type="EMBL" id="REA60360.1"/>
    </source>
</evidence>
<accession>A0A3D8YD55</accession>
<dbReference type="Pfam" id="PF13585">
    <property type="entry name" value="CHU_C"/>
    <property type="match status" value="1"/>
</dbReference>
<dbReference type="EMBL" id="QNUL01000011">
    <property type="protein sequence ID" value="REA60360.1"/>
    <property type="molecule type" value="Genomic_DNA"/>
</dbReference>
<dbReference type="NCBIfam" id="TIGR04131">
    <property type="entry name" value="Bac_Flav_CTERM"/>
    <property type="match status" value="1"/>
</dbReference>
<dbReference type="AlphaFoldDB" id="A0A3D8YD55"/>
<evidence type="ECO:0000313" key="2">
    <source>
        <dbReference type="Proteomes" id="UP000256373"/>
    </source>
</evidence>
<protein>
    <submittedName>
        <fullName evidence="1">Gliding motility-associated C-terminal domain-containing protein</fullName>
    </submittedName>
</protein>
<dbReference type="InterPro" id="IPR026341">
    <property type="entry name" value="T9SS_type_B"/>
</dbReference>
<comment type="caution">
    <text evidence="1">The sequence shown here is derived from an EMBL/GenBank/DDBJ whole genome shotgun (WGS) entry which is preliminary data.</text>
</comment>
<dbReference type="InterPro" id="IPR013783">
    <property type="entry name" value="Ig-like_fold"/>
</dbReference>
<sequence>MRIMKLKTHLLLLIGFLLLLSNVSHGQGLCYRGGGGFTLDKNEGCAPLTVTWESTVPNPVLVGYNISYDGRSLNPSTQNISSFRYVNPGEFTILQQGASSNGAFFHCEKVTVSESRGVNHLLTACGAGKVNLLLTQDVILNAYERVEINWGDGSAPEYWIKGDNLNREHTYTNTTTRPIIKVRGLYNESAVCKEGVTLELPVIFQQTELTGIQISTLDMSSGGSLSFTYKGIDAIRTQVQYSVDGGANFNNGESWSLGGINTFSIRSLSKDKPYTVRLLSMDNCGESLPSKEITTMAIKAESSGGTVKLSWNKYPVAADFRNYELYRNGNLIETFGDIDEVSFTDTDVDCGDFEVYSVKAILVGASSQSAEEAIRVNNSGSLGLEKASVSVSGNGVLIMAEASGKSYDLTIERAESKDGLFRRIMILNSQNEYLDNNNIQPSEKSYCYKLSYSSCGQQYPATPPLCTILLEKKHSTFTWSDHLPFLVPIESYTMLQTGSSGSAQEVAVDQNPYTPKLNSDSDPEYTFQIKAVSDDGKLESLSNAITFKRSADVFFPTAFSPNGDFKNDDIKPIATELASYNFTIYNRWGCVVFHTDNQALGWDGMVKNQLAELGWYLYKVSFVDDLNQKVEKRGTFMLLR</sequence>
<organism evidence="1 2">
    <name type="scientific">Dyadobacter luteus</name>
    <dbReference type="NCBI Taxonomy" id="2259619"/>
    <lineage>
        <taxon>Bacteria</taxon>
        <taxon>Pseudomonadati</taxon>
        <taxon>Bacteroidota</taxon>
        <taxon>Cytophagia</taxon>
        <taxon>Cytophagales</taxon>
        <taxon>Spirosomataceae</taxon>
        <taxon>Dyadobacter</taxon>
    </lineage>
</organism>
<proteinExistence type="predicted"/>
<name>A0A3D8YD55_9BACT</name>